<dbReference type="Pfam" id="PF00122">
    <property type="entry name" value="E1-E2_ATPase"/>
    <property type="match status" value="1"/>
</dbReference>
<keyword evidence="3 11" id="KW-0812">Transmembrane</keyword>
<dbReference type="InterPro" id="IPR023299">
    <property type="entry name" value="ATPase_P-typ_cyto_dom_N"/>
</dbReference>
<dbReference type="Gene3D" id="2.70.150.10">
    <property type="entry name" value="Calcium-transporting ATPase, cytoplasmic transduction domain A"/>
    <property type="match status" value="1"/>
</dbReference>
<dbReference type="Gene3D" id="3.40.50.1000">
    <property type="entry name" value="HAD superfamily/HAD-like"/>
    <property type="match status" value="1"/>
</dbReference>
<dbReference type="InterPro" id="IPR006068">
    <property type="entry name" value="ATPase_P-typ_cation-transptr_C"/>
</dbReference>
<evidence type="ECO:0000313" key="13">
    <source>
        <dbReference type="EMBL" id="ADU26876.1"/>
    </source>
</evidence>
<dbReference type="PROSITE" id="PS00154">
    <property type="entry name" value="ATPASE_E1_E2"/>
    <property type="match status" value="1"/>
</dbReference>
<evidence type="ECO:0000256" key="4">
    <source>
        <dbReference type="ARBA" id="ARBA00022741"/>
    </source>
</evidence>
<proteinExistence type="inferred from homology"/>
<evidence type="ECO:0000256" key="5">
    <source>
        <dbReference type="ARBA" id="ARBA00022840"/>
    </source>
</evidence>
<dbReference type="GO" id="GO:0016887">
    <property type="term" value="F:ATP hydrolysis activity"/>
    <property type="evidence" value="ECO:0007669"/>
    <property type="project" value="InterPro"/>
</dbReference>
<dbReference type="InterPro" id="IPR004014">
    <property type="entry name" value="ATPase_P-typ_cation-transptr_N"/>
</dbReference>
<dbReference type="SUPFAM" id="SSF81653">
    <property type="entry name" value="Calcium ATPase, transduction domain A"/>
    <property type="match status" value="1"/>
</dbReference>
<dbReference type="GO" id="GO:0005524">
    <property type="term" value="F:ATP binding"/>
    <property type="evidence" value="ECO:0007669"/>
    <property type="project" value="UniProtKB-KW"/>
</dbReference>
<dbReference type="SMART" id="SM00831">
    <property type="entry name" value="Cation_ATPase_N"/>
    <property type="match status" value="1"/>
</dbReference>
<comment type="catalytic activity">
    <reaction evidence="10">
        <text>Ca(2+)(in) + ATP + H2O = Ca(2+)(out) + ADP + phosphate + H(+)</text>
        <dbReference type="Rhea" id="RHEA:18105"/>
        <dbReference type="ChEBI" id="CHEBI:15377"/>
        <dbReference type="ChEBI" id="CHEBI:15378"/>
        <dbReference type="ChEBI" id="CHEBI:29108"/>
        <dbReference type="ChEBI" id="CHEBI:30616"/>
        <dbReference type="ChEBI" id="CHEBI:43474"/>
        <dbReference type="ChEBI" id="CHEBI:456216"/>
        <dbReference type="EC" id="7.2.2.10"/>
    </reaction>
</comment>
<dbReference type="InterPro" id="IPR023214">
    <property type="entry name" value="HAD_sf"/>
</dbReference>
<dbReference type="Proteomes" id="UP000001551">
    <property type="component" value="Chromosome"/>
</dbReference>
<evidence type="ECO:0000259" key="12">
    <source>
        <dbReference type="SMART" id="SM00831"/>
    </source>
</evidence>
<feature type="transmembrane region" description="Helical" evidence="11">
    <location>
        <begin position="746"/>
        <end position="770"/>
    </location>
</feature>
<sequence length="886" mass="94821">MVSSLKADTAARVRGLSGREAKKRLARYGPNVFALGKKVRPLGIFLAQFQDILIIILLVSTALSVFMGEMTEAIAILLIVILNAVMGFVQEYRTEKTLDALKNMAAPMARVVRDGESVQVPAAEVVPGDLLELEAGDRVAADAALLNGSGVQVDESLLTGESVPVEKRPEKAEKVFMGTMMTKGRAFASVTATGMQTEMGRIAGMISDIKDEQTPLQKRLAELGKFIAIACLVICAVVTVTGILRGEQVINMIIIGISLAVAAVPEGLPAIVTIALALGVGRMLKRNALIRKLTAVETLGCASVICSDKTGTLTENKMTVRRVYTPVHDLMVTGSGFGTAGDFLLEGRKARAQELEDVARTLKIAACCNNAELHFSHGLFHKGKVEVVGDPTEAALLVAAAKAGITRESMGREYETLLELPFDSERKCMSVVVRAHGRRFLFVKGAPDVILNKCRCVHTDKVDEPLTNAMRARIQRANDDMADSALRVLAMAWRELTGQTGNAPETLETGLTFAGLMGMIDPPRKEAFTAVRKCIRAGIRPVMITGDHKKTAAAIARELGILHGSDGVLTGTELDAMSDAELLRAVKHTVVFARVSPGHKLRIVRSFKRGGNVVAMTGDGVNDAPAVKEADIGVSMGKTGTDVTKEASSIILLDDNFASMVAAVEEGRVIYSNIRKFIRYLLSCNIGEILTMFVGMLMGLPIVLQPIQILWVNLVTDGLPAIALGLEPPEDDVMEQKPRGIDESVFSGGLLGMMIFRGCLIGLSTLGAFISVMRLSGDLTAARTAAFLTLVAVQLIHVFECKSERLTLPHIPLFNNVWLVLAALVSGALMLAVVCVPLLRPVFGTVPLNLAASLRVAGYTLIGPVLSSILFGGKNRRHARAHGSVS</sequence>
<evidence type="ECO:0000256" key="3">
    <source>
        <dbReference type="ARBA" id="ARBA00022692"/>
    </source>
</evidence>
<organism evidence="13 14">
    <name type="scientific">Ethanoligenens harbinense (strain DSM 18485 / JCM 12961 / CGMCC 1.5033 / YUAN-3)</name>
    <dbReference type="NCBI Taxonomy" id="663278"/>
    <lineage>
        <taxon>Bacteria</taxon>
        <taxon>Bacillati</taxon>
        <taxon>Bacillota</taxon>
        <taxon>Clostridia</taxon>
        <taxon>Eubacteriales</taxon>
        <taxon>Oscillospiraceae</taxon>
        <taxon>Ethanoligenens</taxon>
    </lineage>
</organism>
<feature type="domain" description="Cation-transporting P-type ATPase N-terminal" evidence="12">
    <location>
        <begin position="1"/>
        <end position="69"/>
    </location>
</feature>
<dbReference type="EMBL" id="CP002400">
    <property type="protein sequence ID" value="ADU26876.1"/>
    <property type="molecule type" value="Genomic_DNA"/>
</dbReference>
<dbReference type="InterPro" id="IPR023298">
    <property type="entry name" value="ATPase_P-typ_TM_dom_sf"/>
</dbReference>
<dbReference type="Pfam" id="PF00690">
    <property type="entry name" value="Cation_ATPase_N"/>
    <property type="match status" value="1"/>
</dbReference>
<dbReference type="PRINTS" id="PR00119">
    <property type="entry name" value="CATATPASE"/>
</dbReference>
<evidence type="ECO:0000256" key="6">
    <source>
        <dbReference type="ARBA" id="ARBA00022842"/>
    </source>
</evidence>
<feature type="transmembrane region" description="Helical" evidence="11">
    <location>
        <begin position="250"/>
        <end position="281"/>
    </location>
</feature>
<feature type="transmembrane region" description="Helical" evidence="11">
    <location>
        <begin position="73"/>
        <end position="89"/>
    </location>
</feature>
<keyword evidence="6" id="KW-0460">Magnesium</keyword>
<comment type="similarity">
    <text evidence="2">Belongs to the cation transport ATPase (P-type) (TC 3.A.3) family. Type IIA subfamily.</text>
</comment>
<evidence type="ECO:0000256" key="9">
    <source>
        <dbReference type="ARBA" id="ARBA00023136"/>
    </source>
</evidence>
<dbReference type="InterPro" id="IPR044492">
    <property type="entry name" value="P_typ_ATPase_HD_dom"/>
</dbReference>
<dbReference type="FunFam" id="3.40.50.1000:FF:000001">
    <property type="entry name" value="Phospholipid-transporting ATPase IC"/>
    <property type="match status" value="1"/>
</dbReference>
<accession>E6U6A9</accession>
<dbReference type="PRINTS" id="PR00120">
    <property type="entry name" value="HATPASE"/>
</dbReference>
<dbReference type="Gene3D" id="3.40.1110.10">
    <property type="entry name" value="Calcium-transporting ATPase, cytoplasmic domain N"/>
    <property type="match status" value="1"/>
</dbReference>
<feature type="transmembrane region" description="Helical" evidence="11">
    <location>
        <begin position="851"/>
        <end position="871"/>
    </location>
</feature>
<dbReference type="GO" id="GO:0005388">
    <property type="term" value="F:P-type calcium transporter activity"/>
    <property type="evidence" value="ECO:0007669"/>
    <property type="project" value="UniProtKB-EC"/>
</dbReference>
<evidence type="ECO:0000256" key="2">
    <source>
        <dbReference type="ARBA" id="ARBA00005675"/>
    </source>
</evidence>
<dbReference type="AlphaFoldDB" id="E6U6A9"/>
<evidence type="ECO:0000313" key="14">
    <source>
        <dbReference type="Proteomes" id="UP000001551"/>
    </source>
</evidence>
<dbReference type="PANTHER" id="PTHR42861">
    <property type="entry name" value="CALCIUM-TRANSPORTING ATPASE"/>
    <property type="match status" value="1"/>
</dbReference>
<dbReference type="NCBIfam" id="TIGR01494">
    <property type="entry name" value="ATPase_P-type"/>
    <property type="match status" value="2"/>
</dbReference>
<dbReference type="SUPFAM" id="SSF81665">
    <property type="entry name" value="Calcium ATPase, transmembrane domain M"/>
    <property type="match status" value="1"/>
</dbReference>
<feature type="transmembrane region" description="Helical" evidence="11">
    <location>
        <begin position="226"/>
        <end position="244"/>
    </location>
</feature>
<dbReference type="InterPro" id="IPR036412">
    <property type="entry name" value="HAD-like_sf"/>
</dbReference>
<dbReference type="SUPFAM" id="SSF81660">
    <property type="entry name" value="Metal cation-transporting ATPase, ATP-binding domain N"/>
    <property type="match status" value="1"/>
</dbReference>
<dbReference type="InterPro" id="IPR001757">
    <property type="entry name" value="P_typ_ATPase"/>
</dbReference>
<feature type="transmembrane region" description="Helical" evidence="11">
    <location>
        <begin position="782"/>
        <end position="801"/>
    </location>
</feature>
<keyword evidence="9 11" id="KW-0472">Membrane</keyword>
<keyword evidence="8 11" id="KW-1133">Transmembrane helix</keyword>
<keyword evidence="14" id="KW-1185">Reference proteome</keyword>
<dbReference type="FunFam" id="3.40.50.1000:FF:000028">
    <property type="entry name" value="Calcium-transporting P-type ATPase, putative"/>
    <property type="match status" value="1"/>
</dbReference>
<dbReference type="FunFam" id="1.20.1110.10:FF:000065">
    <property type="entry name" value="Sarcoplasmic/endoplasmic reticulum calcium ATPase 1"/>
    <property type="match status" value="1"/>
</dbReference>
<dbReference type="eggNOG" id="COG0474">
    <property type="taxonomic scope" value="Bacteria"/>
</dbReference>
<evidence type="ECO:0000256" key="8">
    <source>
        <dbReference type="ARBA" id="ARBA00022989"/>
    </source>
</evidence>
<dbReference type="GO" id="GO:0016020">
    <property type="term" value="C:membrane"/>
    <property type="evidence" value="ECO:0007669"/>
    <property type="project" value="UniProtKB-SubCell"/>
</dbReference>
<dbReference type="SFLD" id="SFLDS00003">
    <property type="entry name" value="Haloacid_Dehalogenase"/>
    <property type="match status" value="1"/>
</dbReference>
<dbReference type="SFLD" id="SFLDG00002">
    <property type="entry name" value="C1.7:_P-type_atpase_like"/>
    <property type="match status" value="1"/>
</dbReference>
<dbReference type="InterPro" id="IPR008250">
    <property type="entry name" value="ATPase_P-typ_transduc_dom_A_sf"/>
</dbReference>
<keyword evidence="5" id="KW-0067">ATP-binding</keyword>
<dbReference type="Pfam" id="PF00689">
    <property type="entry name" value="Cation_ATPase_C"/>
    <property type="match status" value="1"/>
</dbReference>
<protein>
    <submittedName>
        <fullName evidence="13">ATPase, P-type (Transporting), HAD superfamily, subfamily IC</fullName>
    </submittedName>
</protein>
<evidence type="ECO:0000256" key="1">
    <source>
        <dbReference type="ARBA" id="ARBA00004141"/>
    </source>
</evidence>
<dbReference type="HOGENOM" id="CLU_002360_1_1_9"/>
<evidence type="ECO:0000256" key="11">
    <source>
        <dbReference type="SAM" id="Phobius"/>
    </source>
</evidence>
<feature type="transmembrane region" description="Helical" evidence="11">
    <location>
        <begin position="709"/>
        <end position="726"/>
    </location>
</feature>
<comment type="subcellular location">
    <subcellularLocation>
        <location evidence="1">Membrane</location>
        <topology evidence="1">Multi-pass membrane protein</topology>
    </subcellularLocation>
</comment>
<reference evidence="13 14" key="1">
    <citation type="submission" date="2010-12" db="EMBL/GenBank/DDBJ databases">
        <title>Complete sequence of Ethanoligenens harbinense YUAN-3.</title>
        <authorList>
            <person name="Lucas S."/>
            <person name="Copeland A."/>
            <person name="Lapidus A."/>
            <person name="Cheng J.-F."/>
            <person name="Bruce D."/>
            <person name="Goodwin L."/>
            <person name="Pitluck S."/>
            <person name="Chertkov O."/>
            <person name="Misra M."/>
            <person name="Detter J.C."/>
            <person name="Han C."/>
            <person name="Tapia R."/>
            <person name="Land M."/>
            <person name="Hauser L."/>
            <person name="Jeffries C."/>
            <person name="Kyrpides N."/>
            <person name="Ivanova N."/>
            <person name="Mikhailova N."/>
            <person name="Wang A."/>
            <person name="Mouttaki H."/>
            <person name="He Z."/>
            <person name="Zhou J."/>
            <person name="Hemme C.L."/>
            <person name="Woyke T."/>
        </authorList>
    </citation>
    <scope>NUCLEOTIDE SEQUENCE [LARGE SCALE GENOMIC DNA]</scope>
    <source>
        <strain evidence="14">DSM 18485 / JCM 12961 / CGMCC 1.5033 / YUAN-3</strain>
    </source>
</reference>
<dbReference type="Gene3D" id="1.20.1110.10">
    <property type="entry name" value="Calcium-transporting ATPase, transmembrane domain"/>
    <property type="match status" value="1"/>
</dbReference>
<keyword evidence="4" id="KW-0547">Nucleotide-binding</keyword>
<dbReference type="KEGG" id="eha:Ethha_1336"/>
<keyword evidence="7" id="KW-1278">Translocase</keyword>
<feature type="transmembrane region" description="Helical" evidence="11">
    <location>
        <begin position="44"/>
        <end position="67"/>
    </location>
</feature>
<dbReference type="Pfam" id="PF13246">
    <property type="entry name" value="Cation_ATPase"/>
    <property type="match status" value="1"/>
</dbReference>
<dbReference type="SUPFAM" id="SSF56784">
    <property type="entry name" value="HAD-like"/>
    <property type="match status" value="1"/>
</dbReference>
<dbReference type="InterPro" id="IPR018303">
    <property type="entry name" value="ATPase_P-typ_P_site"/>
</dbReference>
<feature type="transmembrane region" description="Helical" evidence="11">
    <location>
        <begin position="680"/>
        <end position="703"/>
    </location>
</feature>
<gene>
    <name evidence="13" type="ordered locus">Ethha_1336</name>
</gene>
<feature type="transmembrane region" description="Helical" evidence="11">
    <location>
        <begin position="813"/>
        <end position="839"/>
    </location>
</feature>
<name>E6U6A9_ETHHY</name>
<dbReference type="RefSeq" id="WP_013485231.1">
    <property type="nucleotide sequence ID" value="NC_014828.1"/>
</dbReference>
<dbReference type="SFLD" id="SFLDF00027">
    <property type="entry name" value="p-type_atpase"/>
    <property type="match status" value="1"/>
</dbReference>
<evidence type="ECO:0000256" key="10">
    <source>
        <dbReference type="ARBA" id="ARBA00048694"/>
    </source>
</evidence>
<dbReference type="InterPro" id="IPR059000">
    <property type="entry name" value="ATPase_P-type_domA"/>
</dbReference>
<evidence type="ECO:0000256" key="7">
    <source>
        <dbReference type="ARBA" id="ARBA00022967"/>
    </source>
</evidence>